<dbReference type="RefSeq" id="WP_095106726.1">
    <property type="nucleotide sequence ID" value="NZ_BKAR01000034.1"/>
</dbReference>
<evidence type="ECO:0000313" key="2">
    <source>
        <dbReference type="Proteomes" id="UP000321736"/>
    </source>
</evidence>
<comment type="caution">
    <text evidence="1">The sequence shown here is derived from an EMBL/GenBank/DDBJ whole genome shotgun (WGS) entry which is preliminary data.</text>
</comment>
<proteinExistence type="predicted"/>
<name>A0A239UEN8_9STAP</name>
<dbReference type="OrthoDB" id="2408397at2"/>
<reference evidence="1 2" key="1">
    <citation type="submission" date="2019-07" db="EMBL/GenBank/DDBJ databases">
        <title>Whole genome shotgun sequence of Staphylococcus piscifermentans NBRC 109625.</title>
        <authorList>
            <person name="Hosoyama A."/>
            <person name="Uohara A."/>
            <person name="Ohji S."/>
            <person name="Ichikawa N."/>
        </authorList>
    </citation>
    <scope>NUCLEOTIDE SEQUENCE [LARGE SCALE GENOMIC DNA]</scope>
    <source>
        <strain evidence="1 2">NBRC 109625</strain>
    </source>
</reference>
<protein>
    <submittedName>
        <fullName evidence="1">Membrane protein</fullName>
    </submittedName>
</protein>
<dbReference type="Pfam" id="PF13398">
    <property type="entry name" value="Peptidase_M50B"/>
    <property type="match status" value="1"/>
</dbReference>
<organism evidence="1 2">
    <name type="scientific">Staphylococcus piscifermentans</name>
    <dbReference type="NCBI Taxonomy" id="70258"/>
    <lineage>
        <taxon>Bacteria</taxon>
        <taxon>Bacillati</taxon>
        <taxon>Bacillota</taxon>
        <taxon>Bacilli</taxon>
        <taxon>Bacillales</taxon>
        <taxon>Staphylococcaceae</taxon>
        <taxon>Staphylococcus</taxon>
    </lineage>
</organism>
<gene>
    <name evidence="1" type="ORF">SPI02_21390</name>
</gene>
<evidence type="ECO:0000313" key="1">
    <source>
        <dbReference type="EMBL" id="GEP85554.1"/>
    </source>
</evidence>
<dbReference type="Proteomes" id="UP000321736">
    <property type="component" value="Unassembled WGS sequence"/>
</dbReference>
<dbReference type="InterPro" id="IPR049500">
    <property type="entry name" value="Peptidase_M50B-like"/>
</dbReference>
<sequence length="250" mass="28562">MQLFSEIISTSMTLHLYLVVIIAVLYLAVHHYRNRPTLAFLDIFLNYIPVLTHEFGHIVFNKISGGRTEDLVIVTSPRERVATSQQGFAITRASRRSTMIITTLGGYVMPPLMLAIGIFSAYYHYPALFVLSYLVIFIYFVCITSRKGIPILIAVLLGIMIYLLIQNNQPDTMILILSIVYHFILGVLLGELLQSTWTIVRLTFTKYPIEWDGTALRNLTHIPVVVFSTLWIAFNFYIVYAVVKYLLFQG</sequence>
<dbReference type="AlphaFoldDB" id="A0A239UEN8"/>
<keyword evidence="2" id="KW-1185">Reference proteome</keyword>
<accession>A0A239UEN8</accession>
<dbReference type="EMBL" id="BKAR01000034">
    <property type="protein sequence ID" value="GEP85554.1"/>
    <property type="molecule type" value="Genomic_DNA"/>
</dbReference>